<protein>
    <recommendedName>
        <fullName evidence="3">Tetratricopeptide repeat protein</fullName>
    </recommendedName>
</protein>
<dbReference type="EMBL" id="QNBD01000061">
    <property type="protein sequence ID" value="RKX71972.1"/>
    <property type="molecule type" value="Genomic_DNA"/>
</dbReference>
<dbReference type="AlphaFoldDB" id="A0A660SNB3"/>
<gene>
    <name evidence="1" type="ORF">DRP43_01850</name>
</gene>
<name>A0A660SNB3_UNCT6</name>
<organism evidence="1 2">
    <name type="scientific">candidate division TA06 bacterium</name>
    <dbReference type="NCBI Taxonomy" id="2250710"/>
    <lineage>
        <taxon>Bacteria</taxon>
        <taxon>Bacteria division TA06</taxon>
    </lineage>
</organism>
<comment type="caution">
    <text evidence="1">The sequence shown here is derived from an EMBL/GenBank/DDBJ whole genome shotgun (WGS) entry which is preliminary data.</text>
</comment>
<dbReference type="Proteomes" id="UP000271125">
    <property type="component" value="Unassembled WGS sequence"/>
</dbReference>
<accession>A0A660SNB3</accession>
<evidence type="ECO:0008006" key="3">
    <source>
        <dbReference type="Google" id="ProtNLM"/>
    </source>
</evidence>
<reference evidence="1 2" key="1">
    <citation type="submission" date="2018-06" db="EMBL/GenBank/DDBJ databases">
        <title>Extensive metabolic versatility and redundancy in microbially diverse, dynamic hydrothermal sediments.</title>
        <authorList>
            <person name="Dombrowski N."/>
            <person name="Teske A."/>
            <person name="Baker B.J."/>
        </authorList>
    </citation>
    <scope>NUCLEOTIDE SEQUENCE [LARGE SCALE GENOMIC DNA]</scope>
    <source>
        <strain evidence="1">B10_G13</strain>
    </source>
</reference>
<evidence type="ECO:0000313" key="1">
    <source>
        <dbReference type="EMBL" id="RKX71972.1"/>
    </source>
</evidence>
<proteinExistence type="predicted"/>
<evidence type="ECO:0000313" key="2">
    <source>
        <dbReference type="Proteomes" id="UP000271125"/>
    </source>
</evidence>
<sequence>MYRIIENPINIIPNLSEEIFDLAELYFKRNKLKKAELKVKESIKLVKGINRKEVVLEGEKLLEELKKRKGI</sequence>